<feature type="signal peptide" evidence="1">
    <location>
        <begin position="1"/>
        <end position="19"/>
    </location>
</feature>
<reference evidence="2 3" key="1">
    <citation type="submission" date="2020-01" db="EMBL/GenBank/DDBJ databases">
        <title>Draft genome sequence of Aspergillus udagawae IFM 53868.</title>
        <authorList>
            <person name="Takahashi H."/>
            <person name="Yaguchi T."/>
        </authorList>
    </citation>
    <scope>NUCLEOTIDE SEQUENCE [LARGE SCALE GENOMIC DNA]</scope>
    <source>
        <strain evidence="2 3">IFM 53868</strain>
    </source>
</reference>
<evidence type="ECO:0000313" key="2">
    <source>
        <dbReference type="EMBL" id="GFF74944.1"/>
    </source>
</evidence>
<evidence type="ECO:0008006" key="4">
    <source>
        <dbReference type="Google" id="ProtNLM"/>
    </source>
</evidence>
<name>A0ABQ1A6S9_9EURO</name>
<keyword evidence="3" id="KW-1185">Reference proteome</keyword>
<feature type="chain" id="PRO_5047320610" description="Secreted protein" evidence="1">
    <location>
        <begin position="20"/>
        <end position="92"/>
    </location>
</feature>
<protein>
    <recommendedName>
        <fullName evidence="4">Secreted protein</fullName>
    </recommendedName>
</protein>
<comment type="caution">
    <text evidence="2">The sequence shown here is derived from an EMBL/GenBank/DDBJ whole genome shotgun (WGS) entry which is preliminary data.</text>
</comment>
<keyword evidence="1" id="KW-0732">Signal</keyword>
<evidence type="ECO:0000256" key="1">
    <source>
        <dbReference type="SAM" id="SignalP"/>
    </source>
</evidence>
<dbReference type="Proteomes" id="UP000465266">
    <property type="component" value="Unassembled WGS sequence"/>
</dbReference>
<organism evidence="2 3">
    <name type="scientific">Aspergillus udagawae</name>
    <dbReference type="NCBI Taxonomy" id="91492"/>
    <lineage>
        <taxon>Eukaryota</taxon>
        <taxon>Fungi</taxon>
        <taxon>Dikarya</taxon>
        <taxon>Ascomycota</taxon>
        <taxon>Pezizomycotina</taxon>
        <taxon>Eurotiomycetes</taxon>
        <taxon>Eurotiomycetidae</taxon>
        <taxon>Eurotiales</taxon>
        <taxon>Aspergillaceae</taxon>
        <taxon>Aspergillus</taxon>
        <taxon>Aspergillus subgen. Fumigati</taxon>
    </lineage>
</organism>
<evidence type="ECO:0000313" key="3">
    <source>
        <dbReference type="Proteomes" id="UP000465266"/>
    </source>
</evidence>
<gene>
    <name evidence="2" type="ORF">IFM53868_01454</name>
</gene>
<proteinExistence type="predicted"/>
<sequence>MDAVLVIRLWIAGSPGILALEVSTQVSEDLIYDAVNIEPLIVVKLNLAVWCASATQSAHACAEPAMGVPRRGPTRYTLFGSRMSETGGFTFT</sequence>
<accession>A0ABQ1A6S9</accession>
<dbReference type="EMBL" id="BLKG01000009">
    <property type="protein sequence ID" value="GFF74944.1"/>
    <property type="molecule type" value="Genomic_DNA"/>
</dbReference>